<protein>
    <recommendedName>
        <fullName evidence="4">Effector 5</fullName>
    </recommendedName>
</protein>
<evidence type="ECO:0000313" key="2">
    <source>
        <dbReference type="EMBL" id="KXJ87616.1"/>
    </source>
</evidence>
<dbReference type="GO" id="GO:0019863">
    <property type="term" value="F:IgE binding"/>
    <property type="evidence" value="ECO:0007669"/>
    <property type="project" value="InterPro"/>
</dbReference>
<accession>A0A136IS48</accession>
<keyword evidence="3" id="KW-1185">Reference proteome</keyword>
<evidence type="ECO:0000313" key="3">
    <source>
        <dbReference type="Proteomes" id="UP000070501"/>
    </source>
</evidence>
<dbReference type="AlphaFoldDB" id="A0A136IS48"/>
<dbReference type="InParanoid" id="A0A136IS48"/>
<proteinExistence type="predicted"/>
<organism evidence="2 3">
    <name type="scientific">Microdochium bolleyi</name>
    <dbReference type="NCBI Taxonomy" id="196109"/>
    <lineage>
        <taxon>Eukaryota</taxon>
        <taxon>Fungi</taxon>
        <taxon>Dikarya</taxon>
        <taxon>Ascomycota</taxon>
        <taxon>Pezizomycotina</taxon>
        <taxon>Sordariomycetes</taxon>
        <taxon>Xylariomycetidae</taxon>
        <taxon>Xylariales</taxon>
        <taxon>Microdochiaceae</taxon>
        <taxon>Microdochium</taxon>
    </lineage>
</organism>
<sequence>MIANVALVLGLLGSASAFTIPNPTPKHALTSNHTLDEVNSEGGMSIQAFGCSSRPAGLNQKDCEYMSKIGMAGVGANSKSSSSKIWIGTNGPNKFTFKNSGSGGPVTLILWDFPPGDYEASFMNVRAPKISYSLPKPGDSVTVSIANGVSGAFAHLANHKTKLSQWGQIYNTWGEFTTGQWATVDVSRLVNTKGNGIAMKIENNGCKSHFTKCYFTCKDGGVSSCGESGTYKLVNCAPGSQPGATYGTLNGNPEGGCQGFPNGGKVTIDLKAQA</sequence>
<dbReference type="GO" id="GO:0005576">
    <property type="term" value="C:extracellular region"/>
    <property type="evidence" value="ECO:0007669"/>
    <property type="project" value="InterPro"/>
</dbReference>
<dbReference type="EMBL" id="KQ964261">
    <property type="protein sequence ID" value="KXJ87616.1"/>
    <property type="molecule type" value="Genomic_DNA"/>
</dbReference>
<dbReference type="Proteomes" id="UP000070501">
    <property type="component" value="Unassembled WGS sequence"/>
</dbReference>
<name>A0A136IS48_9PEZI</name>
<gene>
    <name evidence="2" type="ORF">Micbo1qcDRAFT_215454</name>
</gene>
<reference evidence="3" key="1">
    <citation type="submission" date="2016-02" db="EMBL/GenBank/DDBJ databases">
        <title>Draft genome sequence of Microdochium bolleyi, a fungal endophyte of beachgrass.</title>
        <authorList>
            <consortium name="DOE Joint Genome Institute"/>
            <person name="David A.S."/>
            <person name="May G."/>
            <person name="Haridas S."/>
            <person name="Lim J."/>
            <person name="Wang M."/>
            <person name="Labutti K."/>
            <person name="Lipzen A."/>
            <person name="Barry K."/>
            <person name="Grigoriev I.V."/>
        </authorList>
    </citation>
    <scope>NUCLEOTIDE SEQUENCE [LARGE SCALE GENOMIC DNA]</scope>
    <source>
        <strain evidence="3">J235TASD1</strain>
    </source>
</reference>
<dbReference type="STRING" id="196109.A0A136IS48"/>
<keyword evidence="1" id="KW-0732">Signal</keyword>
<dbReference type="InterPro" id="IPR038903">
    <property type="entry name" value="Allergen_Asp_f_4"/>
</dbReference>
<evidence type="ECO:0008006" key="4">
    <source>
        <dbReference type="Google" id="ProtNLM"/>
    </source>
</evidence>
<feature type="signal peptide" evidence="1">
    <location>
        <begin position="1"/>
        <end position="17"/>
    </location>
</feature>
<dbReference type="OrthoDB" id="5320938at2759"/>
<evidence type="ECO:0000256" key="1">
    <source>
        <dbReference type="SAM" id="SignalP"/>
    </source>
</evidence>
<feature type="chain" id="PRO_5007293024" description="Effector 5" evidence="1">
    <location>
        <begin position="18"/>
        <end position="274"/>
    </location>
</feature>
<dbReference type="Pfam" id="PF25312">
    <property type="entry name" value="Allergen_Asp_f_4"/>
    <property type="match status" value="1"/>
</dbReference>